<dbReference type="PANTHER" id="PTHR10000:SF8">
    <property type="entry name" value="HAD SUPERFAMILY HYDROLASE-LIKE, TYPE 3"/>
    <property type="match status" value="1"/>
</dbReference>
<gene>
    <name evidence="2" type="ORF">EDC62_1659</name>
</gene>
<dbReference type="Pfam" id="PF08282">
    <property type="entry name" value="Hydrolase_3"/>
    <property type="match status" value="1"/>
</dbReference>
<dbReference type="AlphaFoldDB" id="A0A3N4UH19"/>
<sequence>MSTPRPQPLRPLHEWPAAQRARIHGVFTDIDDTLTTEGQITPDALAALAALREAGVIVVPITGRPVGWCETLAARWPVPAIVAENGAVALFSEKNAGTPAPNGDVSLSKLYREDAPTRARNRAHMQRVAARVLREVPGAALSRDSEGRETDIAFDVAEFQHLDAAQIDAILALLRAEGLHTTRSSIHVHGAVNAFDKWSGAQWAAEALFGRRLNDELDHWVAVGDSINDEPMFRHFRYSVGVANIARFADQLRPPPLYRTQAAHGAGFAELTRALLAARQP</sequence>
<dbReference type="GO" id="GO:0005829">
    <property type="term" value="C:cytosol"/>
    <property type="evidence" value="ECO:0007669"/>
    <property type="project" value="TreeGrafter"/>
</dbReference>
<organism evidence="2 3">
    <name type="scientific">Tibeticola sediminis</name>
    <dbReference type="NCBI Taxonomy" id="1917811"/>
    <lineage>
        <taxon>Bacteria</taxon>
        <taxon>Pseudomonadati</taxon>
        <taxon>Pseudomonadota</taxon>
        <taxon>Betaproteobacteria</taxon>
        <taxon>Burkholderiales</taxon>
        <taxon>Comamonadaceae</taxon>
        <taxon>Tibeticola</taxon>
    </lineage>
</organism>
<dbReference type="InterPro" id="IPR006380">
    <property type="entry name" value="SPP-like_dom"/>
</dbReference>
<proteinExistence type="predicted"/>
<protein>
    <recommendedName>
        <fullName evidence="1">Sucrose phosphatase-like domain-containing protein</fullName>
    </recommendedName>
</protein>
<feature type="domain" description="Sucrose phosphatase-like" evidence="1">
    <location>
        <begin position="126"/>
        <end position="266"/>
    </location>
</feature>
<dbReference type="InterPro" id="IPR036412">
    <property type="entry name" value="HAD-like_sf"/>
</dbReference>
<dbReference type="RefSeq" id="WP_124222528.1">
    <property type="nucleotide sequence ID" value="NZ_RKQL01000003.1"/>
</dbReference>
<dbReference type="InterPro" id="IPR006379">
    <property type="entry name" value="HAD-SF_hydro_IIB"/>
</dbReference>
<name>A0A3N4UH19_9BURK</name>
<dbReference type="NCBIfam" id="TIGR01484">
    <property type="entry name" value="HAD-SF-IIB"/>
    <property type="match status" value="1"/>
</dbReference>
<dbReference type="Gene3D" id="3.40.50.1000">
    <property type="entry name" value="HAD superfamily/HAD-like"/>
    <property type="match status" value="1"/>
</dbReference>
<comment type="caution">
    <text evidence="2">The sequence shown here is derived from an EMBL/GenBank/DDBJ whole genome shotgun (WGS) entry which is preliminary data.</text>
</comment>
<dbReference type="PANTHER" id="PTHR10000">
    <property type="entry name" value="PHOSPHOSERINE PHOSPHATASE"/>
    <property type="match status" value="1"/>
</dbReference>
<dbReference type="EMBL" id="RKQL01000003">
    <property type="protein sequence ID" value="RPE67775.1"/>
    <property type="molecule type" value="Genomic_DNA"/>
</dbReference>
<evidence type="ECO:0000259" key="1">
    <source>
        <dbReference type="Pfam" id="PF05116"/>
    </source>
</evidence>
<dbReference type="GO" id="GO:0000287">
    <property type="term" value="F:magnesium ion binding"/>
    <property type="evidence" value="ECO:0007669"/>
    <property type="project" value="TreeGrafter"/>
</dbReference>
<reference evidence="2 3" key="1">
    <citation type="submission" date="2018-11" db="EMBL/GenBank/DDBJ databases">
        <title>Genomic Encyclopedia of Type Strains, Phase IV (KMG-IV): sequencing the most valuable type-strain genomes for metagenomic binning, comparative biology and taxonomic classification.</title>
        <authorList>
            <person name="Goeker M."/>
        </authorList>
    </citation>
    <scope>NUCLEOTIDE SEQUENCE [LARGE SCALE GENOMIC DNA]</scope>
    <source>
        <strain evidence="2 3">DSM 101684</strain>
    </source>
</reference>
<dbReference type="Proteomes" id="UP000272193">
    <property type="component" value="Unassembled WGS sequence"/>
</dbReference>
<evidence type="ECO:0000313" key="2">
    <source>
        <dbReference type="EMBL" id="RPE67775.1"/>
    </source>
</evidence>
<dbReference type="GO" id="GO:0016791">
    <property type="term" value="F:phosphatase activity"/>
    <property type="evidence" value="ECO:0007669"/>
    <property type="project" value="TreeGrafter"/>
</dbReference>
<accession>A0A3N4UH19</accession>
<dbReference type="SUPFAM" id="SSF56784">
    <property type="entry name" value="HAD-like"/>
    <property type="match status" value="1"/>
</dbReference>
<keyword evidence="3" id="KW-1185">Reference proteome</keyword>
<dbReference type="InterPro" id="IPR023214">
    <property type="entry name" value="HAD_sf"/>
</dbReference>
<dbReference type="Pfam" id="PF05116">
    <property type="entry name" value="S6PP"/>
    <property type="match status" value="1"/>
</dbReference>
<dbReference type="OrthoDB" id="5292903at2"/>
<evidence type="ECO:0000313" key="3">
    <source>
        <dbReference type="Proteomes" id="UP000272193"/>
    </source>
</evidence>